<protein>
    <recommendedName>
        <fullName evidence="4">TIR domain-containing protein</fullName>
    </recommendedName>
</protein>
<dbReference type="InterPro" id="IPR000157">
    <property type="entry name" value="TIR_dom"/>
</dbReference>
<dbReference type="GO" id="GO:0043531">
    <property type="term" value="F:ADP binding"/>
    <property type="evidence" value="ECO:0007669"/>
    <property type="project" value="InterPro"/>
</dbReference>
<dbReference type="InterPro" id="IPR042197">
    <property type="entry name" value="Apaf_helical"/>
</dbReference>
<dbReference type="SUPFAM" id="SSF52058">
    <property type="entry name" value="L domain-like"/>
    <property type="match status" value="1"/>
</dbReference>
<dbReference type="InterPro" id="IPR044974">
    <property type="entry name" value="Disease_R_plants"/>
</dbReference>
<dbReference type="InterPro" id="IPR058192">
    <property type="entry name" value="WHD_ROQ1-like"/>
</dbReference>
<feature type="domain" description="TIR" evidence="4">
    <location>
        <begin position="525"/>
        <end position="675"/>
    </location>
</feature>
<organism evidence="5 6">
    <name type="scientific">Vicia faba</name>
    <name type="common">Broad bean</name>
    <name type="synonym">Faba vulgaris</name>
    <dbReference type="NCBI Taxonomy" id="3906"/>
    <lineage>
        <taxon>Eukaryota</taxon>
        <taxon>Viridiplantae</taxon>
        <taxon>Streptophyta</taxon>
        <taxon>Embryophyta</taxon>
        <taxon>Tracheophyta</taxon>
        <taxon>Spermatophyta</taxon>
        <taxon>Magnoliopsida</taxon>
        <taxon>eudicotyledons</taxon>
        <taxon>Gunneridae</taxon>
        <taxon>Pentapetalae</taxon>
        <taxon>rosids</taxon>
        <taxon>fabids</taxon>
        <taxon>Fabales</taxon>
        <taxon>Fabaceae</taxon>
        <taxon>Papilionoideae</taxon>
        <taxon>50 kb inversion clade</taxon>
        <taxon>NPAAA clade</taxon>
        <taxon>Hologalegina</taxon>
        <taxon>IRL clade</taxon>
        <taxon>Fabeae</taxon>
        <taxon>Vicia</taxon>
    </lineage>
</organism>
<dbReference type="Proteomes" id="UP001157006">
    <property type="component" value="Chromosome 2"/>
</dbReference>
<dbReference type="Gene3D" id="3.80.10.10">
    <property type="entry name" value="Ribonuclease Inhibitor"/>
    <property type="match status" value="1"/>
</dbReference>
<dbReference type="GO" id="GO:0006952">
    <property type="term" value="P:defense response"/>
    <property type="evidence" value="ECO:0007669"/>
    <property type="project" value="InterPro"/>
</dbReference>
<dbReference type="Pfam" id="PF00931">
    <property type="entry name" value="NB-ARC"/>
    <property type="match status" value="2"/>
</dbReference>
<dbReference type="InterPro" id="IPR027417">
    <property type="entry name" value="P-loop_NTPase"/>
</dbReference>
<dbReference type="InterPro" id="IPR035897">
    <property type="entry name" value="Toll_tir_struct_dom_sf"/>
</dbReference>
<evidence type="ECO:0000256" key="2">
    <source>
        <dbReference type="ARBA" id="ARBA00022737"/>
    </source>
</evidence>
<keyword evidence="6" id="KW-1185">Reference proteome</keyword>
<dbReference type="PRINTS" id="PR00364">
    <property type="entry name" value="DISEASERSIST"/>
</dbReference>
<evidence type="ECO:0000313" key="6">
    <source>
        <dbReference type="Proteomes" id="UP001157006"/>
    </source>
</evidence>
<evidence type="ECO:0000256" key="1">
    <source>
        <dbReference type="ARBA" id="ARBA00022614"/>
    </source>
</evidence>
<dbReference type="SMART" id="SM00382">
    <property type="entry name" value="AAA"/>
    <property type="match status" value="2"/>
</dbReference>
<dbReference type="PANTHER" id="PTHR11017:SF271">
    <property type="entry name" value="DISEASE RESISTANCE PROTEIN (TIR-NBS-LRR CLASS) FAMILY"/>
    <property type="match status" value="1"/>
</dbReference>
<dbReference type="Gene3D" id="1.10.8.430">
    <property type="entry name" value="Helical domain of apoptotic protease-activating factors"/>
    <property type="match status" value="2"/>
</dbReference>
<keyword evidence="2" id="KW-0677">Repeat</keyword>
<dbReference type="Gene3D" id="3.40.50.10140">
    <property type="entry name" value="Toll/interleukin-1 receptor homology (TIR) domain"/>
    <property type="match status" value="2"/>
</dbReference>
<reference evidence="5 6" key="1">
    <citation type="submission" date="2023-01" db="EMBL/GenBank/DDBJ databases">
        <authorList>
            <person name="Kreplak J."/>
        </authorList>
    </citation>
    <scope>NUCLEOTIDE SEQUENCE [LARGE SCALE GENOMIC DNA]</scope>
</reference>
<dbReference type="PANTHER" id="PTHR11017">
    <property type="entry name" value="LEUCINE-RICH REPEAT-CONTAINING PROTEIN"/>
    <property type="match status" value="1"/>
</dbReference>
<dbReference type="SUPFAM" id="SSF52540">
    <property type="entry name" value="P-loop containing nucleoside triphosphate hydrolases"/>
    <property type="match status" value="2"/>
</dbReference>
<dbReference type="Gene3D" id="3.40.50.300">
    <property type="entry name" value="P-loop containing nucleotide triphosphate hydrolases"/>
    <property type="match status" value="2"/>
</dbReference>
<accession>A0AAV0ZQV0</accession>
<dbReference type="EMBL" id="OX451737">
    <property type="protein sequence ID" value="CAI8600905.1"/>
    <property type="molecule type" value="Genomic_DNA"/>
</dbReference>
<gene>
    <name evidence="5" type="ORF">VFH_II246280</name>
</gene>
<evidence type="ECO:0000259" key="4">
    <source>
        <dbReference type="PROSITE" id="PS50104"/>
    </source>
</evidence>
<name>A0AAV0ZQV0_VICFA</name>
<dbReference type="InterPro" id="IPR002182">
    <property type="entry name" value="NB-ARC"/>
</dbReference>
<dbReference type="Pfam" id="PF23282">
    <property type="entry name" value="WHD_ROQ1"/>
    <property type="match status" value="2"/>
</dbReference>
<evidence type="ECO:0000256" key="3">
    <source>
        <dbReference type="ARBA" id="ARBA00023027"/>
    </source>
</evidence>
<feature type="domain" description="TIR" evidence="4">
    <location>
        <begin position="22"/>
        <end position="147"/>
    </location>
</feature>
<proteinExistence type="predicted"/>
<dbReference type="Pfam" id="PF01582">
    <property type="entry name" value="TIR"/>
    <property type="match status" value="2"/>
</dbReference>
<dbReference type="SMART" id="SM00255">
    <property type="entry name" value="TIR"/>
    <property type="match status" value="2"/>
</dbReference>
<dbReference type="PROSITE" id="PS50104">
    <property type="entry name" value="TIR"/>
    <property type="match status" value="2"/>
</dbReference>
<sequence>MSSSSESRRKFDSRSSSGPNRRRYNVFLSFCATDAGQLVPRLCSALSWEPGIVVFGEDERFQHREHVESVLNVIGECQIAIVVFSINYTNSSSCIQELEKITECCRTSDLRVLPLFYDVVHASYGSLKEDMFGESFPSFLDRISMKEISENEDKFMTWVALITKPTKYLGSIDLLHKPTHMYGNVNIGEIVEGVRFVINRRKLLFKAVEDVVQLLKQSKSPLLLGIWGMTGIGKSTIAQTTFAQIGLYFEYACFLRNIAELWKNNIGRVSLLDELLSIIDGPTKIRMPTIKSMKVIIKQSLRHKRILLVLDGVDRLEQLHALCGSREWFGEGSKIIITTRDRHLLKEHGVDHIYQVKLLDQSKSLKVLNSGAFGQAQNPREDFVEVSRQLVPYCGGLPLALEALGMFLRGKEVLEWKGVLRSLQRFSIPVPRLLNTLEKSFSNLSNEEKCIFLDIAHFFIGMNQNDVLQTLNRSTQSAALQISFLQDKSFVTIDENNKLEMPVLLQAMASQIIKKESSNKTDQPKKYDVFLSFRGEDNRAKFVSHLHSSLQNAGVYVFKDDDEIQRGDQISFSLLQAIGKSRISIVVLSTNYANSRWCMLELEKIMEIGRVKGLVVVPVFYEVDPSEVRHQKGRFGKAFEGLISTTISVDKSTKSNWRKELFDIGGIGGFVLVDSRNESGDIKNIVEHVTRLLDRTELFVAEHAVGIESRVQAATKLLNIQKAEDVLLLGIWGMGGMGKATIAKAIYNKIGSKFEGKSFLLNIREFWEMDTNQVSLQQQVLCDVYKTTSFKIRDIESGKNILKQRLGQKRVLFVLDDVNELDQLKALCGSRKWFGSGSRIIITTRDMHLLRSCRVDQVYKIEEMDESESLELFSWHAFKQPSPEEDFATPSSNVVAYSGRLPLALEVLGSYLSDCEITEWHKVLEKLKCIPHDQVQKKLRVSFDGLKDVTEQQIFLDIACFFIGMDRNDVIQILNSCGFFADIGIKVLVERSLVTVDNKNKLRMHDLLRDMGRQIIYEESPFDPENRSRLWRREEVFDILSKQKGTEAVKGLTLEFPGKNTVCLNTNAFKKMNKLRLLQLAGVQLNGHFKNLSGDLRWLYWHGFPSTYTPAGFQQGSLVVVELKYSNLKQIWKKSQMLENLKILNLSHSRDLTETPDFSCLPNLEKLVLKDCPSLSTVSHSIGSLRKILLINLTDCTGLRELPRSIYKLKSLETLILSGCSMINRLEEDMEQMESLTTLIADKTAITKVPFSIVRSKNIGYISLCGFEGFSRDVFPSIIRSWMSPSKNLISLVQTYVPTSSLGTFKDLPKLRSLCVECGSKHQLSRDVANILDVLRATNCHKLDARATTSQIYDTFPSPLTDDCLGEVRTSGSKNYLKSFLIQMGTKCQVSNIAEDNIIQTADGTWDSFLLPCDNISDWLNFSCKGSSVIFVVPAIKGCILKSMMLFVRYYSSPDNIISEGCDGMLVVNYTKTTIQVYKRDTLISFEDGDWQSITANLEPGDEVEVKVVFGEGFIVEETTIYLLYDEPINQEMENCNAVDEEDVIVYYGHDEEDVSVSGGYNTDVPVENIATGLGQDENISEDRRMHAMDKNSDDVANAMATNKKRACCFWWR</sequence>
<dbReference type="InterPro" id="IPR032675">
    <property type="entry name" value="LRR_dom_sf"/>
</dbReference>
<dbReference type="SUPFAM" id="SSF52200">
    <property type="entry name" value="Toll/Interleukin receptor TIR domain"/>
    <property type="match status" value="2"/>
</dbReference>
<keyword evidence="1" id="KW-0433">Leucine-rich repeat</keyword>
<dbReference type="FunFam" id="3.40.50.10140:FF:000007">
    <property type="entry name" value="Disease resistance protein (TIR-NBS-LRR class)"/>
    <property type="match status" value="1"/>
</dbReference>
<evidence type="ECO:0000313" key="5">
    <source>
        <dbReference type="EMBL" id="CAI8600905.1"/>
    </source>
</evidence>
<keyword evidence="3" id="KW-0520">NAD</keyword>
<dbReference type="GO" id="GO:0007165">
    <property type="term" value="P:signal transduction"/>
    <property type="evidence" value="ECO:0007669"/>
    <property type="project" value="InterPro"/>
</dbReference>
<dbReference type="InterPro" id="IPR003593">
    <property type="entry name" value="AAA+_ATPase"/>
</dbReference>